<dbReference type="SUPFAM" id="SSF52309">
    <property type="entry name" value="N-(deoxy)ribosyltransferase-like"/>
    <property type="match status" value="1"/>
</dbReference>
<sequence>MIKEYIYIISLALVSALIALIAYIIAKRSKLSKYNDDKKRAELEGIRKSLESQMYNINDRLVLNEERWRDVNHLLLRDEYIKNDSPLTERSKIQLTEFLKSNGIKENDLKIDEKLVFILTPFHNRYQNEYNVIKEVCLSIGFKAFRGDENYFKSDIFPEMLKLIVKANLIIANINGRNPNVLYELGIAQALDKPVILISSEPENLPVDIKSKRFLIYKNSDELRVLIREELFNIVNNNE</sequence>
<dbReference type="OrthoDB" id="9815193at2"/>
<dbReference type="EMBL" id="CP040749">
    <property type="protein sequence ID" value="QCX38989.1"/>
    <property type="molecule type" value="Genomic_DNA"/>
</dbReference>
<dbReference type="AlphaFoldDB" id="A0A5B7TPW0"/>
<feature type="transmembrane region" description="Helical" evidence="1">
    <location>
        <begin position="6"/>
        <end position="26"/>
    </location>
</feature>
<protein>
    <recommendedName>
        <fullName evidence="4">Nucleoside 2-deoxyribosyltransferase</fullName>
    </recommendedName>
</protein>
<accession>A0A5B7TPW0</accession>
<organism evidence="2 3">
    <name type="scientific">Aureibaculum algae</name>
    <dbReference type="NCBI Taxonomy" id="2584122"/>
    <lineage>
        <taxon>Bacteria</taxon>
        <taxon>Pseudomonadati</taxon>
        <taxon>Bacteroidota</taxon>
        <taxon>Flavobacteriia</taxon>
        <taxon>Flavobacteriales</taxon>
        <taxon>Flavobacteriaceae</taxon>
        <taxon>Aureibaculum</taxon>
    </lineage>
</organism>
<proteinExistence type="predicted"/>
<evidence type="ECO:0008006" key="4">
    <source>
        <dbReference type="Google" id="ProtNLM"/>
    </source>
</evidence>
<keyword evidence="1" id="KW-1133">Transmembrane helix</keyword>
<dbReference type="Gene3D" id="3.40.50.450">
    <property type="match status" value="1"/>
</dbReference>
<gene>
    <name evidence="2" type="ORF">FF125_11280</name>
</gene>
<evidence type="ECO:0000313" key="2">
    <source>
        <dbReference type="EMBL" id="QCX38989.1"/>
    </source>
</evidence>
<name>A0A5B7TPW0_9FLAO</name>
<keyword evidence="1" id="KW-0812">Transmembrane</keyword>
<evidence type="ECO:0000313" key="3">
    <source>
        <dbReference type="Proteomes" id="UP000306229"/>
    </source>
</evidence>
<evidence type="ECO:0000256" key="1">
    <source>
        <dbReference type="SAM" id="Phobius"/>
    </source>
</evidence>
<keyword evidence="3" id="KW-1185">Reference proteome</keyword>
<keyword evidence="1" id="KW-0472">Membrane</keyword>
<dbReference type="Proteomes" id="UP000306229">
    <property type="component" value="Chromosome"/>
</dbReference>
<dbReference type="RefSeq" id="WP_138949866.1">
    <property type="nucleotide sequence ID" value="NZ_CP040749.1"/>
</dbReference>
<dbReference type="KEGG" id="fbe:FF125_11280"/>
<reference evidence="2 3" key="1">
    <citation type="submission" date="2019-05" db="EMBL/GenBank/DDBJ databases">
        <title>Algicella ahnfeltiae gen. nov., sp. nov., a novel marine bacterium of the family Flavobacteriaceae isolated from a red alga.</title>
        <authorList>
            <person name="Nedashkovskaya O.I."/>
            <person name="Kukhlevskiy A.D."/>
            <person name="Kim S.-G."/>
            <person name="Zhukova N.V."/>
            <person name="Mikhailov V.V."/>
        </authorList>
    </citation>
    <scope>NUCLEOTIDE SEQUENCE [LARGE SCALE GENOMIC DNA]</scope>
    <source>
        <strain evidence="2 3">10Alg115</strain>
    </source>
</reference>